<sequence length="663" mass="73520">MTREDTAASQGTTGLVSGIDRSGFDEAVRPQDDLFRHANGAWLATTEIPASLPSYGTFMKLHEEAEVAVRTILEEGASAPEGTETRKAADAYAAYMDKERLTTLGIAPIAPDLAQALAVSSIDELLLVLGRHERQGLAGFTSRFVYPDADDPERYALYVEQDGLGLPDESYYREEQYAELREQYVAHIGRMLELADVTSPAERAERVMLLETAIAAHHWDTVTTRDANKTHNPRAWAEFAAPFGGIDLEGWRAALGAPAGAYDRLIVREPSYIEGVAGLLVDDRLDEWRDWLLWQIVAQSASLLSPELSAANFDFYGKTLQGTPEQKERWKRGVAHAQSIVPHAIGKVYVERHFAPEGKARMLELVGNLLEAYRASISTLDWMTPATRGRALDKLEKFVTKIGYPDRWRDYGDLEVSPLDLFGNARRSSVFEADYEYGKLGGPVRRDEWLMPPQMVNAYYSPGENEIVFPAAILQPPFFDLTADDAANYGAIGAVIGHEIGHGFDDQGSKRDGDGRLVDWWTDEDRAAFEARTGSLIEQYSELSPEGADGATVNGEFTIGENIGDLGGLGIAWKAYQASLDGGEAPVIDGLTGAQRFFYAWGQAWRTKTRPEFAKLLLQVDPHSPAEFRCNQIVRNMDAFAEAFDLREGDALWLDPEQRVSIW</sequence>
<protein>
    <submittedName>
        <fullName evidence="11">Peptidase M13</fullName>
    </submittedName>
</protein>
<keyword evidence="6" id="KW-0862">Zinc</keyword>
<feature type="domain" description="Peptidase M13 N-terminal" evidence="10">
    <location>
        <begin position="30"/>
        <end position="405"/>
    </location>
</feature>
<organism evidence="11 12">
    <name type="scientific">Pseudoclavibacter endophyticus</name>
    <dbReference type="NCBI Taxonomy" id="1778590"/>
    <lineage>
        <taxon>Bacteria</taxon>
        <taxon>Bacillati</taxon>
        <taxon>Actinomycetota</taxon>
        <taxon>Actinomycetes</taxon>
        <taxon>Micrococcales</taxon>
        <taxon>Microbacteriaceae</taxon>
        <taxon>Pseudoclavibacter</taxon>
    </lineage>
</organism>
<comment type="caution">
    <text evidence="11">The sequence shown here is derived from an EMBL/GenBank/DDBJ whole genome shotgun (WGS) entry which is preliminary data.</text>
</comment>
<keyword evidence="3" id="KW-0645">Protease</keyword>
<keyword evidence="7" id="KW-0482">Metalloprotease</keyword>
<dbReference type="Gene3D" id="1.10.1380.10">
    <property type="entry name" value="Neutral endopeptidase , domain2"/>
    <property type="match status" value="1"/>
</dbReference>
<dbReference type="PROSITE" id="PS51885">
    <property type="entry name" value="NEPRILYSIN"/>
    <property type="match status" value="1"/>
</dbReference>
<dbReference type="Proteomes" id="UP000431744">
    <property type="component" value="Unassembled WGS sequence"/>
</dbReference>
<dbReference type="AlphaFoldDB" id="A0A6H9WHM5"/>
<proteinExistence type="inferred from homology"/>
<accession>A0A6H9WHM5</accession>
<evidence type="ECO:0000256" key="4">
    <source>
        <dbReference type="ARBA" id="ARBA00022723"/>
    </source>
</evidence>
<dbReference type="GO" id="GO:0046872">
    <property type="term" value="F:metal ion binding"/>
    <property type="evidence" value="ECO:0007669"/>
    <property type="project" value="UniProtKB-KW"/>
</dbReference>
<evidence type="ECO:0000313" key="12">
    <source>
        <dbReference type="Proteomes" id="UP000431744"/>
    </source>
</evidence>
<dbReference type="SUPFAM" id="SSF55486">
    <property type="entry name" value="Metalloproteases ('zincins'), catalytic domain"/>
    <property type="match status" value="1"/>
</dbReference>
<dbReference type="Pfam" id="PF01431">
    <property type="entry name" value="Peptidase_M13"/>
    <property type="match status" value="1"/>
</dbReference>
<dbReference type="Pfam" id="PF05649">
    <property type="entry name" value="Peptidase_M13_N"/>
    <property type="match status" value="1"/>
</dbReference>
<evidence type="ECO:0000256" key="5">
    <source>
        <dbReference type="ARBA" id="ARBA00022801"/>
    </source>
</evidence>
<dbReference type="PANTHER" id="PTHR11733">
    <property type="entry name" value="ZINC METALLOPROTEASE FAMILY M13 NEPRILYSIN-RELATED"/>
    <property type="match status" value="1"/>
</dbReference>
<reference evidence="11 12" key="1">
    <citation type="submission" date="2019-09" db="EMBL/GenBank/DDBJ databases">
        <title>Phylogeny of genus Pseudoclavibacter and closely related genus.</title>
        <authorList>
            <person name="Li Y."/>
        </authorList>
    </citation>
    <scope>NUCLEOTIDE SEQUENCE [LARGE SCALE GENOMIC DNA]</scope>
    <source>
        <strain evidence="11 12">EGI 60007</strain>
    </source>
</reference>
<dbReference type="InterPro" id="IPR000718">
    <property type="entry name" value="Peptidase_M13"/>
</dbReference>
<dbReference type="OrthoDB" id="9775677at2"/>
<dbReference type="Gene3D" id="3.40.390.10">
    <property type="entry name" value="Collagenase (Catalytic Domain)"/>
    <property type="match status" value="1"/>
</dbReference>
<dbReference type="InterPro" id="IPR008753">
    <property type="entry name" value="Peptidase_M13_N"/>
</dbReference>
<dbReference type="CDD" id="cd08662">
    <property type="entry name" value="M13"/>
    <property type="match status" value="1"/>
</dbReference>
<evidence type="ECO:0000313" key="11">
    <source>
        <dbReference type="EMBL" id="KAB1648793.1"/>
    </source>
</evidence>
<evidence type="ECO:0000256" key="2">
    <source>
        <dbReference type="ARBA" id="ARBA00007357"/>
    </source>
</evidence>
<dbReference type="InterPro" id="IPR042089">
    <property type="entry name" value="Peptidase_M13_dom_2"/>
</dbReference>
<name>A0A6H9WHM5_9MICO</name>
<feature type="region of interest" description="Disordered" evidence="8">
    <location>
        <begin position="1"/>
        <end position="20"/>
    </location>
</feature>
<evidence type="ECO:0000259" key="10">
    <source>
        <dbReference type="Pfam" id="PF05649"/>
    </source>
</evidence>
<keyword evidence="12" id="KW-1185">Reference proteome</keyword>
<dbReference type="PRINTS" id="PR00786">
    <property type="entry name" value="NEPRILYSIN"/>
</dbReference>
<dbReference type="GO" id="GO:0004222">
    <property type="term" value="F:metalloendopeptidase activity"/>
    <property type="evidence" value="ECO:0007669"/>
    <property type="project" value="InterPro"/>
</dbReference>
<dbReference type="GO" id="GO:0016485">
    <property type="term" value="P:protein processing"/>
    <property type="evidence" value="ECO:0007669"/>
    <property type="project" value="TreeGrafter"/>
</dbReference>
<evidence type="ECO:0000256" key="8">
    <source>
        <dbReference type="SAM" id="MobiDB-lite"/>
    </source>
</evidence>
<dbReference type="InterPro" id="IPR024079">
    <property type="entry name" value="MetalloPept_cat_dom_sf"/>
</dbReference>
<keyword evidence="5" id="KW-0378">Hydrolase</keyword>
<dbReference type="EMBL" id="WBJY01000001">
    <property type="protein sequence ID" value="KAB1648793.1"/>
    <property type="molecule type" value="Genomic_DNA"/>
</dbReference>
<dbReference type="RefSeq" id="WP_158027347.1">
    <property type="nucleotide sequence ID" value="NZ_BMHG01000001.1"/>
</dbReference>
<evidence type="ECO:0000256" key="3">
    <source>
        <dbReference type="ARBA" id="ARBA00022670"/>
    </source>
</evidence>
<dbReference type="PANTHER" id="PTHR11733:SF167">
    <property type="entry name" value="FI17812P1-RELATED"/>
    <property type="match status" value="1"/>
</dbReference>
<dbReference type="InterPro" id="IPR018497">
    <property type="entry name" value="Peptidase_M13_C"/>
</dbReference>
<feature type="domain" description="Peptidase M13 C-terminal" evidence="9">
    <location>
        <begin position="457"/>
        <end position="660"/>
    </location>
</feature>
<evidence type="ECO:0000256" key="6">
    <source>
        <dbReference type="ARBA" id="ARBA00022833"/>
    </source>
</evidence>
<comment type="similarity">
    <text evidence="2">Belongs to the peptidase M13 family.</text>
</comment>
<evidence type="ECO:0000256" key="7">
    <source>
        <dbReference type="ARBA" id="ARBA00023049"/>
    </source>
</evidence>
<comment type="cofactor">
    <cofactor evidence="1">
        <name>Zn(2+)</name>
        <dbReference type="ChEBI" id="CHEBI:29105"/>
    </cofactor>
</comment>
<evidence type="ECO:0000259" key="9">
    <source>
        <dbReference type="Pfam" id="PF01431"/>
    </source>
</evidence>
<dbReference type="GO" id="GO:0005886">
    <property type="term" value="C:plasma membrane"/>
    <property type="evidence" value="ECO:0007669"/>
    <property type="project" value="TreeGrafter"/>
</dbReference>
<gene>
    <name evidence="11" type="ORF">F8O04_00345</name>
</gene>
<evidence type="ECO:0000256" key="1">
    <source>
        <dbReference type="ARBA" id="ARBA00001947"/>
    </source>
</evidence>
<keyword evidence="4" id="KW-0479">Metal-binding</keyword>